<dbReference type="InterPro" id="IPR006311">
    <property type="entry name" value="TAT_signal"/>
</dbReference>
<feature type="signal peptide" evidence="2">
    <location>
        <begin position="1"/>
        <end position="29"/>
    </location>
</feature>
<evidence type="ECO:0000256" key="1">
    <source>
        <dbReference type="ARBA" id="ARBA00006987"/>
    </source>
</evidence>
<dbReference type="Gene3D" id="3.40.190.10">
    <property type="entry name" value="Periplasmic binding protein-like II"/>
    <property type="match status" value="1"/>
</dbReference>
<feature type="chain" id="PRO_5010336352" evidence="2">
    <location>
        <begin position="30"/>
        <end position="327"/>
    </location>
</feature>
<dbReference type="RefSeq" id="WP_074923947.1">
    <property type="nucleotide sequence ID" value="NZ_CP141274.1"/>
</dbReference>
<dbReference type="PIRSF" id="PIRSF017082">
    <property type="entry name" value="YflP"/>
    <property type="match status" value="1"/>
</dbReference>
<dbReference type="GeneID" id="94693023"/>
<evidence type="ECO:0000313" key="4">
    <source>
        <dbReference type="Proteomes" id="UP000183417"/>
    </source>
</evidence>
<protein>
    <submittedName>
        <fullName evidence="3">Tripartite-type tricarboxylate transporter, receptor component TctC</fullName>
    </submittedName>
</protein>
<reference evidence="3 4" key="1">
    <citation type="submission" date="2016-10" db="EMBL/GenBank/DDBJ databases">
        <authorList>
            <person name="de Groot N.N."/>
        </authorList>
    </citation>
    <scope>NUCLEOTIDE SEQUENCE [LARGE SCALE GENOMIC DNA]</scope>
    <source>
        <strain evidence="3 4">LMG 24775</strain>
    </source>
</reference>
<dbReference type="PANTHER" id="PTHR42928:SF5">
    <property type="entry name" value="BLR1237 PROTEIN"/>
    <property type="match status" value="1"/>
</dbReference>
<keyword evidence="3" id="KW-0675">Receptor</keyword>
<dbReference type="Gene3D" id="3.40.190.150">
    <property type="entry name" value="Bordetella uptake gene, domain 1"/>
    <property type="match status" value="1"/>
</dbReference>
<dbReference type="AlphaFoldDB" id="A0A1H3U4Q8"/>
<evidence type="ECO:0000313" key="3">
    <source>
        <dbReference type="EMBL" id="SDZ57474.1"/>
    </source>
</evidence>
<dbReference type="PANTHER" id="PTHR42928">
    <property type="entry name" value="TRICARBOXYLATE-BINDING PROTEIN"/>
    <property type="match status" value="1"/>
</dbReference>
<organism evidence="3 4">
    <name type="scientific">Delftia lacustris</name>
    <dbReference type="NCBI Taxonomy" id="558537"/>
    <lineage>
        <taxon>Bacteria</taxon>
        <taxon>Pseudomonadati</taxon>
        <taxon>Pseudomonadota</taxon>
        <taxon>Betaproteobacteria</taxon>
        <taxon>Burkholderiales</taxon>
        <taxon>Comamonadaceae</taxon>
        <taxon>Delftia</taxon>
    </lineage>
</organism>
<dbReference type="InterPro" id="IPR005064">
    <property type="entry name" value="BUG"/>
</dbReference>
<comment type="similarity">
    <text evidence="1">Belongs to the UPF0065 (bug) family.</text>
</comment>
<name>A0A1H3U4Q8_9BURK</name>
<evidence type="ECO:0000256" key="2">
    <source>
        <dbReference type="SAM" id="SignalP"/>
    </source>
</evidence>
<dbReference type="EMBL" id="FNPE01000037">
    <property type="protein sequence ID" value="SDZ57474.1"/>
    <property type="molecule type" value="Genomic_DNA"/>
</dbReference>
<dbReference type="CDD" id="cd13578">
    <property type="entry name" value="PBP2_Bug27"/>
    <property type="match status" value="1"/>
</dbReference>
<sequence length="327" mass="33928">MHSSHPLRRRTLLALAGASLGAAALGVRAQNGTPLRVILPVGAGSGADTIVRSAQTALVRSLGGQPVVMENLPGAGGITGTQALVKAPADGNTIAFISNNHAVNPSVFKKLPYDSLADITPLSIVGGSPFVLVVHPKVAARNARELQALMKARPGDLNYASSGNGTIFHLAAEVFLDAAGTTARHIPYKGVGQMVVDLLSGQVDFGVIAVGTAQAHLKSGALRAIGIMGRERVASLPDVPTVAEQGFPGVDIAGWVAAIGPKGMPPAQVRRLHDSIASAFADPEVKAGFARRDEYTVLNSPEAAAQFLRSEQERFARLVKKANVTLE</sequence>
<proteinExistence type="inferred from homology"/>
<dbReference type="SUPFAM" id="SSF53850">
    <property type="entry name" value="Periplasmic binding protein-like II"/>
    <property type="match status" value="1"/>
</dbReference>
<dbReference type="Proteomes" id="UP000183417">
    <property type="component" value="Unassembled WGS sequence"/>
</dbReference>
<keyword evidence="2" id="KW-0732">Signal</keyword>
<gene>
    <name evidence="3" type="ORF">SAMN05421547_13741</name>
</gene>
<dbReference type="Pfam" id="PF03401">
    <property type="entry name" value="TctC"/>
    <property type="match status" value="1"/>
</dbReference>
<dbReference type="PROSITE" id="PS51318">
    <property type="entry name" value="TAT"/>
    <property type="match status" value="1"/>
</dbReference>
<accession>A0A1H3U4Q8</accession>
<dbReference type="InterPro" id="IPR042100">
    <property type="entry name" value="Bug_dom1"/>
</dbReference>